<evidence type="ECO:0000313" key="3">
    <source>
        <dbReference type="Proteomes" id="UP000664203"/>
    </source>
</evidence>
<dbReference type="OrthoDB" id="10369587at2759"/>
<keyword evidence="1" id="KW-0175">Coiled coil</keyword>
<accession>A0A8H3F8L5</accession>
<dbReference type="AlphaFoldDB" id="A0A8H3F8L5"/>
<reference evidence="2" key="1">
    <citation type="submission" date="2021-03" db="EMBL/GenBank/DDBJ databases">
        <authorList>
            <person name="Tagirdzhanova G."/>
        </authorList>
    </citation>
    <scope>NUCLEOTIDE SEQUENCE</scope>
</reference>
<sequence length="140" mass="16801">MTENQELSRQRMPGTHTELTRRLEVSRRQFFQWHFIEKRRIREVKQKMDELTRALALADNNYDFIAEENQWRSRSRHWNTLRKLAWKVQPHQKGRGLPIPAELANVPIWVEWDQDVGNWRNFEIEGTPSVRQASHSAGKN</sequence>
<protein>
    <submittedName>
        <fullName evidence="2">Uncharacterized protein</fullName>
    </submittedName>
</protein>
<dbReference type="EMBL" id="CAJPDR010000106">
    <property type="protein sequence ID" value="CAF9918032.1"/>
    <property type="molecule type" value="Genomic_DNA"/>
</dbReference>
<proteinExistence type="predicted"/>
<organism evidence="2 3">
    <name type="scientific">Alectoria fallacina</name>
    <dbReference type="NCBI Taxonomy" id="1903189"/>
    <lineage>
        <taxon>Eukaryota</taxon>
        <taxon>Fungi</taxon>
        <taxon>Dikarya</taxon>
        <taxon>Ascomycota</taxon>
        <taxon>Pezizomycotina</taxon>
        <taxon>Lecanoromycetes</taxon>
        <taxon>OSLEUM clade</taxon>
        <taxon>Lecanoromycetidae</taxon>
        <taxon>Lecanorales</taxon>
        <taxon>Lecanorineae</taxon>
        <taxon>Parmeliaceae</taxon>
        <taxon>Alectoria</taxon>
    </lineage>
</organism>
<dbReference type="Proteomes" id="UP000664203">
    <property type="component" value="Unassembled WGS sequence"/>
</dbReference>
<keyword evidence="3" id="KW-1185">Reference proteome</keyword>
<gene>
    <name evidence="2" type="ORF">ALECFALPRED_000471</name>
</gene>
<feature type="coiled-coil region" evidence="1">
    <location>
        <begin position="41"/>
        <end position="68"/>
    </location>
</feature>
<evidence type="ECO:0000313" key="2">
    <source>
        <dbReference type="EMBL" id="CAF9918032.1"/>
    </source>
</evidence>
<evidence type="ECO:0000256" key="1">
    <source>
        <dbReference type="SAM" id="Coils"/>
    </source>
</evidence>
<comment type="caution">
    <text evidence="2">The sequence shown here is derived from an EMBL/GenBank/DDBJ whole genome shotgun (WGS) entry which is preliminary data.</text>
</comment>
<name>A0A8H3F8L5_9LECA</name>